<dbReference type="InterPro" id="IPR004255">
    <property type="entry name" value="O-acyltransferase_WSD1_N"/>
</dbReference>
<gene>
    <name evidence="13" type="ORF">CARUB_v10003536mg</name>
</gene>
<comment type="catalytic activity">
    <reaction evidence="9">
        <text>a long chain fatty alcohol + a fatty acyl-CoA = a long-chain alcohol wax ester + CoA</text>
        <dbReference type="Rhea" id="RHEA:38443"/>
        <dbReference type="ChEBI" id="CHEBI:17135"/>
        <dbReference type="ChEBI" id="CHEBI:57287"/>
        <dbReference type="ChEBI" id="CHEBI:77636"/>
        <dbReference type="ChEBI" id="CHEBI:235323"/>
        <dbReference type="EC" id="2.3.1.75"/>
    </reaction>
</comment>
<dbReference type="GO" id="GO:0019432">
    <property type="term" value="P:triglyceride biosynthetic process"/>
    <property type="evidence" value="ECO:0007669"/>
    <property type="project" value="UniProtKB-UniPathway"/>
</dbReference>
<dbReference type="Pfam" id="PF06974">
    <property type="entry name" value="WS_DGAT_C"/>
    <property type="match status" value="1"/>
</dbReference>
<dbReference type="EMBL" id="KB870810">
    <property type="protein sequence ID" value="EOA22818.1"/>
    <property type="molecule type" value="Genomic_DNA"/>
</dbReference>
<organism evidence="13 14">
    <name type="scientific">Capsella rubella</name>
    <dbReference type="NCBI Taxonomy" id="81985"/>
    <lineage>
        <taxon>Eukaryota</taxon>
        <taxon>Viridiplantae</taxon>
        <taxon>Streptophyta</taxon>
        <taxon>Embryophyta</taxon>
        <taxon>Tracheophyta</taxon>
        <taxon>Spermatophyta</taxon>
        <taxon>Magnoliopsida</taxon>
        <taxon>eudicotyledons</taxon>
        <taxon>Gunneridae</taxon>
        <taxon>Pentapetalae</taxon>
        <taxon>rosids</taxon>
        <taxon>malvids</taxon>
        <taxon>Brassicales</taxon>
        <taxon>Brassicaceae</taxon>
        <taxon>Camelineae</taxon>
        <taxon>Capsella</taxon>
    </lineage>
</organism>
<dbReference type="GO" id="GO:0047196">
    <property type="term" value="F:long-chain-alcohol O-fatty-acyltransferase activity"/>
    <property type="evidence" value="ECO:0007669"/>
    <property type="project" value="UniProtKB-EC"/>
</dbReference>
<keyword evidence="14" id="KW-1185">Reference proteome</keyword>
<comment type="pathway">
    <text evidence="4">Lipid metabolism.</text>
</comment>
<keyword evidence="7" id="KW-0012">Acyltransferase</keyword>
<dbReference type="InterPro" id="IPR045034">
    <property type="entry name" value="O-acyltransferase_WSD1-like"/>
</dbReference>
<comment type="subcellular location">
    <subcellularLocation>
        <location evidence="1">Cell membrane</location>
        <topology evidence="1">Single-pass membrane protein</topology>
    </subcellularLocation>
    <subcellularLocation>
        <location evidence="2">Endoplasmic reticulum membrane</location>
    </subcellularLocation>
</comment>
<evidence type="ECO:0000256" key="5">
    <source>
        <dbReference type="ARBA" id="ARBA00022679"/>
    </source>
</evidence>
<comment type="catalytic activity">
    <reaction evidence="10">
        <text>an acyl-CoA + a 1,2-diacyl-sn-glycerol = a triacyl-sn-glycerol + CoA</text>
        <dbReference type="Rhea" id="RHEA:10868"/>
        <dbReference type="ChEBI" id="CHEBI:17815"/>
        <dbReference type="ChEBI" id="CHEBI:57287"/>
        <dbReference type="ChEBI" id="CHEBI:58342"/>
        <dbReference type="ChEBI" id="CHEBI:64615"/>
        <dbReference type="EC" id="2.3.1.20"/>
    </reaction>
</comment>
<evidence type="ECO:0000256" key="9">
    <source>
        <dbReference type="ARBA" id="ARBA00047604"/>
    </source>
</evidence>
<name>R0HG93_9BRAS</name>
<dbReference type="InterPro" id="IPR009721">
    <property type="entry name" value="O-acyltransferase_WSD1_C"/>
</dbReference>
<comment type="similarity">
    <text evidence="8">In the N-terminal section; belongs to the long-chain O-acyltransferase family.</text>
</comment>
<evidence type="ECO:0000259" key="11">
    <source>
        <dbReference type="Pfam" id="PF03007"/>
    </source>
</evidence>
<evidence type="ECO:0000256" key="10">
    <source>
        <dbReference type="ARBA" id="ARBA00048109"/>
    </source>
</evidence>
<evidence type="ECO:0000256" key="3">
    <source>
        <dbReference type="ARBA" id="ARBA00004771"/>
    </source>
</evidence>
<keyword evidence="5" id="KW-0808">Transferase</keyword>
<dbReference type="GO" id="GO:0005789">
    <property type="term" value="C:endoplasmic reticulum membrane"/>
    <property type="evidence" value="ECO:0007669"/>
    <property type="project" value="UniProtKB-SubCell"/>
</dbReference>
<dbReference type="UniPathway" id="UPA00282"/>
<dbReference type="PANTHER" id="PTHR31650:SF44">
    <property type="entry name" value="WAX ESTER SYNTHASE_DIACYLGLYCEROL ACYLTRANSFERASE 10-RELATED"/>
    <property type="match status" value="1"/>
</dbReference>
<evidence type="ECO:0000313" key="14">
    <source>
        <dbReference type="Proteomes" id="UP000029121"/>
    </source>
</evidence>
<reference evidence="14" key="1">
    <citation type="journal article" date="2013" name="Nat. Genet.">
        <title>The Capsella rubella genome and the genomic consequences of rapid mating system evolution.</title>
        <authorList>
            <person name="Slotte T."/>
            <person name="Hazzouri K.M."/>
            <person name="Agren J.A."/>
            <person name="Koenig D."/>
            <person name="Maumus F."/>
            <person name="Guo Y.L."/>
            <person name="Steige K."/>
            <person name="Platts A.E."/>
            <person name="Escobar J.S."/>
            <person name="Newman L.K."/>
            <person name="Wang W."/>
            <person name="Mandakova T."/>
            <person name="Vello E."/>
            <person name="Smith L.M."/>
            <person name="Henz S.R."/>
            <person name="Steffen J."/>
            <person name="Takuno S."/>
            <person name="Brandvain Y."/>
            <person name="Coop G."/>
            <person name="Andolfatto P."/>
            <person name="Hu T.T."/>
            <person name="Blanchette M."/>
            <person name="Clark R.M."/>
            <person name="Quesneville H."/>
            <person name="Nordborg M."/>
            <person name="Gaut B.S."/>
            <person name="Lysak M.A."/>
            <person name="Jenkins J."/>
            <person name="Grimwood J."/>
            <person name="Chapman J."/>
            <person name="Prochnik S."/>
            <person name="Shu S."/>
            <person name="Rokhsar D."/>
            <person name="Schmutz J."/>
            <person name="Weigel D."/>
            <person name="Wright S.I."/>
        </authorList>
    </citation>
    <scope>NUCLEOTIDE SEQUENCE [LARGE SCALE GENOMIC DNA]</scope>
    <source>
        <strain evidence="14">cv. Monte Gargano</strain>
    </source>
</reference>
<evidence type="ECO:0000256" key="8">
    <source>
        <dbReference type="ARBA" id="ARBA00024360"/>
    </source>
</evidence>
<evidence type="ECO:0000313" key="13">
    <source>
        <dbReference type="EMBL" id="EOA22818.1"/>
    </source>
</evidence>
<evidence type="ECO:0000256" key="6">
    <source>
        <dbReference type="ARBA" id="ARBA00022824"/>
    </source>
</evidence>
<dbReference type="SUPFAM" id="SSF52777">
    <property type="entry name" value="CoA-dependent acyltransferases"/>
    <property type="match status" value="1"/>
</dbReference>
<proteinExistence type="inferred from homology"/>
<protein>
    <submittedName>
        <fullName evidence="13">Uncharacterized protein</fullName>
    </submittedName>
</protein>
<keyword evidence="6" id="KW-0256">Endoplasmic reticulum</keyword>
<dbReference type="PANTHER" id="PTHR31650">
    <property type="entry name" value="O-ACYLTRANSFERASE (WSD1-LIKE) FAMILY PROTEIN"/>
    <property type="match status" value="1"/>
</dbReference>
<sequence>MKRRILTNEEEEPLSPMARVFQSPGIDYCAVTIMGFKTKISPDVVLDALKHNVYKHPRFSSKLSDNGAKWIDTEVNVEDHVTVPYIEPKEIREDGQSFVDDYNSRLTVIPLDRSRPLWDIHILNVKTTDAEAVGVIRSHHSLGDGMSLCSLLLECTHKTSDPGTSSTAVPPVKRRGEVLHSLRKKGWFLRSILTIGSTMTLIWNTTVDMLLLFATILFLKDTKTPLKAGANTRNYPKIFFHRIVSLDDIKHIKNAMNMVAAELFDRPVRNTTTCVSNVIGPMEEISFRGHPIAYIAPSSYGHSHALLVHFISYAEKMIISMAVDPTVIPDPHKICDEMEKSMKEMKTVLWERGLL</sequence>
<comment type="pathway">
    <text evidence="3">Glycerolipid metabolism; triacylglycerol biosynthesis.</text>
</comment>
<feature type="domain" description="O-acyltransferase WSD1 C-terminal" evidence="12">
    <location>
        <begin position="253"/>
        <end position="346"/>
    </location>
</feature>
<dbReference type="eggNOG" id="ENOG502QTZ2">
    <property type="taxonomic scope" value="Eukaryota"/>
</dbReference>
<evidence type="ECO:0000256" key="4">
    <source>
        <dbReference type="ARBA" id="ARBA00005189"/>
    </source>
</evidence>
<evidence type="ECO:0000256" key="2">
    <source>
        <dbReference type="ARBA" id="ARBA00004586"/>
    </source>
</evidence>
<dbReference type="GO" id="GO:0004144">
    <property type="term" value="F:diacylglycerol O-acyltransferase activity"/>
    <property type="evidence" value="ECO:0007669"/>
    <property type="project" value="UniProtKB-EC"/>
</dbReference>
<dbReference type="STRING" id="81985.R0HG93"/>
<dbReference type="GO" id="GO:0005886">
    <property type="term" value="C:plasma membrane"/>
    <property type="evidence" value="ECO:0007669"/>
    <property type="project" value="UniProtKB-SubCell"/>
</dbReference>
<accession>R0HG93</accession>
<dbReference type="Proteomes" id="UP000029121">
    <property type="component" value="Unassembled WGS sequence"/>
</dbReference>
<feature type="domain" description="O-acyltransferase WSD1-like N-terminal" evidence="11">
    <location>
        <begin position="63"/>
        <end position="212"/>
    </location>
</feature>
<evidence type="ECO:0000256" key="1">
    <source>
        <dbReference type="ARBA" id="ARBA00004162"/>
    </source>
</evidence>
<evidence type="ECO:0000256" key="7">
    <source>
        <dbReference type="ARBA" id="ARBA00023315"/>
    </source>
</evidence>
<dbReference type="Pfam" id="PF03007">
    <property type="entry name" value="WS_DGAT_cat"/>
    <property type="match status" value="1"/>
</dbReference>
<dbReference type="AlphaFoldDB" id="R0HG93"/>
<evidence type="ECO:0000259" key="12">
    <source>
        <dbReference type="Pfam" id="PF06974"/>
    </source>
</evidence>